<dbReference type="PANTHER" id="PTHR11941">
    <property type="entry name" value="ENOYL-COA HYDRATASE-RELATED"/>
    <property type="match status" value="1"/>
</dbReference>
<dbReference type="Gene3D" id="3.90.226.10">
    <property type="entry name" value="2-enoyl-CoA Hydratase, Chain A, domain 1"/>
    <property type="match status" value="1"/>
</dbReference>
<dbReference type="Pfam" id="PF00378">
    <property type="entry name" value="ECH_1"/>
    <property type="match status" value="1"/>
</dbReference>
<dbReference type="PANTHER" id="PTHR11941:SF54">
    <property type="entry name" value="ENOYL-COA HYDRATASE, MITOCHONDRIAL"/>
    <property type="match status" value="1"/>
</dbReference>
<name>A0A328VJI2_9CHLR</name>
<comment type="caution">
    <text evidence="1">The sequence shown here is derived from an EMBL/GenBank/DDBJ whole genome shotgun (WGS) entry which is preliminary data.</text>
</comment>
<sequence>MAEIHLRERDGVLWLILDRPPLNILTIATLDEITHALRAAAQKPPRLLVITSAGERAFSAGVDIRDHLDGREREMLRAVYDNCAAFEELRSRGIPTVALVKGYALGGGCELAALCDTVIAREDAVFGLPEVTLGVFPPVAAAYFPSLIGYQATMRLILTGETLKANEAFRLGLVHQVLPARRFLSEAEELLVMLATPGRCQSRS</sequence>
<protein>
    <recommendedName>
        <fullName evidence="3">Enoyl-CoA hydratase</fullName>
    </recommendedName>
</protein>
<keyword evidence="2" id="KW-1185">Reference proteome</keyword>
<evidence type="ECO:0000313" key="1">
    <source>
        <dbReference type="EMBL" id="RAQ96332.1"/>
    </source>
</evidence>
<dbReference type="RefSeq" id="WP_112429827.1">
    <property type="nucleotide sequence ID" value="NZ_MCIF01000002.1"/>
</dbReference>
<reference evidence="1 2" key="1">
    <citation type="submission" date="2016-08" db="EMBL/GenBank/DDBJ databases">
        <title>Analysis of Carbohydrate Active Enzymes in Thermogemmatispora T81 Reveals Carbohydrate Degradation Ability.</title>
        <authorList>
            <person name="Tomazini A."/>
            <person name="Lal S."/>
            <person name="Stott M."/>
            <person name="Henrissat B."/>
            <person name="Polikarpov I."/>
            <person name="Sparling R."/>
            <person name="Levin D.B."/>
        </authorList>
    </citation>
    <scope>NUCLEOTIDE SEQUENCE [LARGE SCALE GENOMIC DNA]</scope>
    <source>
        <strain evidence="1 2">T81</strain>
    </source>
</reference>
<organism evidence="1 2">
    <name type="scientific">Thermogemmatispora tikiterensis</name>
    <dbReference type="NCBI Taxonomy" id="1825093"/>
    <lineage>
        <taxon>Bacteria</taxon>
        <taxon>Bacillati</taxon>
        <taxon>Chloroflexota</taxon>
        <taxon>Ktedonobacteria</taxon>
        <taxon>Thermogemmatisporales</taxon>
        <taxon>Thermogemmatisporaceae</taxon>
        <taxon>Thermogemmatispora</taxon>
    </lineage>
</organism>
<dbReference type="InterPro" id="IPR001753">
    <property type="entry name" value="Enoyl-CoA_hydra/iso"/>
</dbReference>
<dbReference type="GO" id="GO:0006635">
    <property type="term" value="P:fatty acid beta-oxidation"/>
    <property type="evidence" value="ECO:0007669"/>
    <property type="project" value="TreeGrafter"/>
</dbReference>
<evidence type="ECO:0008006" key="3">
    <source>
        <dbReference type="Google" id="ProtNLM"/>
    </source>
</evidence>
<dbReference type="AlphaFoldDB" id="A0A328VJI2"/>
<dbReference type="InterPro" id="IPR029045">
    <property type="entry name" value="ClpP/crotonase-like_dom_sf"/>
</dbReference>
<dbReference type="SUPFAM" id="SSF52096">
    <property type="entry name" value="ClpP/crotonase"/>
    <property type="match status" value="1"/>
</dbReference>
<dbReference type="OrthoDB" id="153350at2"/>
<accession>A0A328VJI2</accession>
<evidence type="ECO:0000313" key="2">
    <source>
        <dbReference type="Proteomes" id="UP000248706"/>
    </source>
</evidence>
<dbReference type="EMBL" id="MCIF01000002">
    <property type="protein sequence ID" value="RAQ96332.1"/>
    <property type="molecule type" value="Genomic_DNA"/>
</dbReference>
<dbReference type="GO" id="GO:0003824">
    <property type="term" value="F:catalytic activity"/>
    <property type="evidence" value="ECO:0007669"/>
    <property type="project" value="UniProtKB-ARBA"/>
</dbReference>
<dbReference type="Proteomes" id="UP000248706">
    <property type="component" value="Unassembled WGS sequence"/>
</dbReference>
<proteinExistence type="predicted"/>
<dbReference type="CDD" id="cd06558">
    <property type="entry name" value="crotonase-like"/>
    <property type="match status" value="1"/>
</dbReference>
<gene>
    <name evidence="1" type="ORF">A4R35_12370</name>
</gene>